<dbReference type="GO" id="GO:0003677">
    <property type="term" value="F:DNA binding"/>
    <property type="evidence" value="ECO:0007669"/>
    <property type="project" value="UniProtKB-KW"/>
</dbReference>
<dbReference type="AlphaFoldDB" id="A0A5J6WJ08"/>
<keyword evidence="3" id="KW-0804">Transcription</keyword>
<name>A0A5J6WJ08_MORMI</name>
<evidence type="ECO:0000256" key="3">
    <source>
        <dbReference type="ARBA" id="ARBA00023163"/>
    </source>
</evidence>
<dbReference type="InterPro" id="IPR014710">
    <property type="entry name" value="RmlC-like_jellyroll"/>
</dbReference>
<keyword evidence="2" id="KW-0238">DNA-binding</keyword>
<evidence type="ECO:0000256" key="1">
    <source>
        <dbReference type="ARBA" id="ARBA00023015"/>
    </source>
</evidence>
<dbReference type="OrthoDB" id="6213632at2"/>
<dbReference type="EMBL" id="CP044399">
    <property type="protein sequence ID" value="QFI38056.1"/>
    <property type="molecule type" value="Genomic_DNA"/>
</dbReference>
<dbReference type="GO" id="GO:0006355">
    <property type="term" value="P:regulation of DNA-templated transcription"/>
    <property type="evidence" value="ECO:0007669"/>
    <property type="project" value="InterPro"/>
</dbReference>
<dbReference type="Pfam" id="PF13545">
    <property type="entry name" value="HTH_Crp_2"/>
    <property type="match status" value="1"/>
</dbReference>
<dbReference type="InterPro" id="IPR036390">
    <property type="entry name" value="WH_DNA-bd_sf"/>
</dbReference>
<dbReference type="InterPro" id="IPR012318">
    <property type="entry name" value="HTH_CRP"/>
</dbReference>
<dbReference type="Proteomes" id="UP000327424">
    <property type="component" value="Chromosome"/>
</dbReference>
<evidence type="ECO:0000313" key="6">
    <source>
        <dbReference type="Proteomes" id="UP000327424"/>
    </source>
</evidence>
<accession>A0A5J6WJ08</accession>
<dbReference type="Gene3D" id="2.60.120.10">
    <property type="entry name" value="Jelly Rolls"/>
    <property type="match status" value="1"/>
</dbReference>
<dbReference type="InterPro" id="IPR018490">
    <property type="entry name" value="cNMP-bd_dom_sf"/>
</dbReference>
<evidence type="ECO:0000259" key="4">
    <source>
        <dbReference type="Pfam" id="PF13545"/>
    </source>
</evidence>
<evidence type="ECO:0000313" key="5">
    <source>
        <dbReference type="EMBL" id="QFI38056.1"/>
    </source>
</evidence>
<evidence type="ECO:0000256" key="2">
    <source>
        <dbReference type="ARBA" id="ARBA00023125"/>
    </source>
</evidence>
<protein>
    <submittedName>
        <fullName evidence="5">Crp/Fnr family transcriptional regulator</fullName>
    </submittedName>
</protein>
<sequence>MIDSALAQTINWTTSLSPKLMEELVSIAQVKHNLTTSELEGSDIAHQGISFILKGTVAVCLQTPNLKTVNSVVVGKGCWFGGFEESDNVSDYKPFFISQIDPVSIVHFKNSQLERIASNNVEIYKWFHGMSFDVKAKWLQAQIIMSANTLSRVIYLLLEVANNRPKLQGEIPKIMISQQQISRITGIARQRVNEAIKQLEKDSMVELGRSCIYLTNIAALSSKLDSVDLSISDPRSFFFESQIKGWV</sequence>
<reference evidence="5 6" key="1">
    <citation type="submission" date="2019-09" db="EMBL/GenBank/DDBJ databases">
        <title>Hybrid Assembly of the complete Genome of the Deep-Sea Bacterium Moritella marina from long Nanopore and Illumina reads.</title>
        <authorList>
            <person name="Magin S."/>
            <person name="Georgoulis A."/>
            <person name="Papadimitriou K."/>
            <person name="Iliakis G."/>
            <person name="Vorgias C.E."/>
        </authorList>
    </citation>
    <scope>NUCLEOTIDE SEQUENCE [LARGE SCALE GENOMIC DNA]</scope>
    <source>
        <strain evidence="5 6">MP-1</strain>
    </source>
</reference>
<dbReference type="RefSeq" id="WP_019441768.1">
    <property type="nucleotide sequence ID" value="NZ_ALOE01000022.1"/>
</dbReference>
<keyword evidence="6" id="KW-1185">Reference proteome</keyword>
<dbReference type="KEGG" id="mmaa:FR932_09440"/>
<keyword evidence="1" id="KW-0805">Transcription regulation</keyword>
<organism evidence="5 6">
    <name type="scientific">Moritella marina ATCC 15381</name>
    <dbReference type="NCBI Taxonomy" id="1202962"/>
    <lineage>
        <taxon>Bacteria</taxon>
        <taxon>Pseudomonadati</taxon>
        <taxon>Pseudomonadota</taxon>
        <taxon>Gammaproteobacteria</taxon>
        <taxon>Alteromonadales</taxon>
        <taxon>Moritellaceae</taxon>
        <taxon>Moritella</taxon>
    </lineage>
</organism>
<dbReference type="SUPFAM" id="SSF51206">
    <property type="entry name" value="cAMP-binding domain-like"/>
    <property type="match status" value="1"/>
</dbReference>
<dbReference type="SUPFAM" id="SSF46785">
    <property type="entry name" value="Winged helix' DNA-binding domain"/>
    <property type="match status" value="1"/>
</dbReference>
<gene>
    <name evidence="5" type="ORF">FR932_09440</name>
</gene>
<proteinExistence type="predicted"/>
<feature type="domain" description="HTH crp-type" evidence="4">
    <location>
        <begin position="152"/>
        <end position="221"/>
    </location>
</feature>